<gene>
    <name evidence="7" type="ORF">A4U43_C07F25710</name>
</gene>
<dbReference type="PANTHER" id="PTHR31973:SF171">
    <property type="entry name" value="OS12G0597300 PROTEIN"/>
    <property type="match status" value="1"/>
</dbReference>
<evidence type="ECO:0000256" key="5">
    <source>
        <dbReference type="SAM" id="MobiDB-lite"/>
    </source>
</evidence>
<dbReference type="PANTHER" id="PTHR31973">
    <property type="entry name" value="POLYPROTEIN, PUTATIVE-RELATED"/>
    <property type="match status" value="1"/>
</dbReference>
<dbReference type="PROSITE" id="PS50966">
    <property type="entry name" value="ZF_SWIM"/>
    <property type="match status" value="1"/>
</dbReference>
<keyword evidence="8" id="KW-1185">Reference proteome</keyword>
<dbReference type="Gramene" id="ONK64420">
    <property type="protein sequence ID" value="ONK64420"/>
    <property type="gene ID" value="A4U43_C07F25710"/>
</dbReference>
<dbReference type="InterPro" id="IPR007527">
    <property type="entry name" value="Znf_SWIM"/>
</dbReference>
<dbReference type="EMBL" id="CM007387">
    <property type="protein sequence ID" value="ONK64420.1"/>
    <property type="molecule type" value="Genomic_DNA"/>
</dbReference>
<evidence type="ECO:0000256" key="1">
    <source>
        <dbReference type="ARBA" id="ARBA00022723"/>
    </source>
</evidence>
<feature type="domain" description="SWIM-type" evidence="6">
    <location>
        <begin position="102"/>
        <end position="144"/>
    </location>
</feature>
<accession>A0A5P1EK43</accession>
<dbReference type="Proteomes" id="UP000243459">
    <property type="component" value="Chromosome 7"/>
</dbReference>
<dbReference type="InterPro" id="IPR006564">
    <property type="entry name" value="Znf_PMZ"/>
</dbReference>
<dbReference type="Pfam" id="PF04434">
    <property type="entry name" value="SWIM"/>
    <property type="match status" value="1"/>
</dbReference>
<evidence type="ECO:0000259" key="6">
    <source>
        <dbReference type="PROSITE" id="PS50966"/>
    </source>
</evidence>
<evidence type="ECO:0000256" key="2">
    <source>
        <dbReference type="ARBA" id="ARBA00022771"/>
    </source>
</evidence>
<sequence>MESSVLDLTSFLDCERLHQSAHQSDIFCSLNLVESPFNVDDEWKRASSDYVGLIEDLQSLAYARETTCYKVLEWGSSGRPSNCQAVERAREYQVIRANEAEFEVVSQHEGANIVDIRNRCCLCRGWQLYGLPCAHGVAALFSCRQNVNRYAESCFTVTTYRKTYSETIHPIPDKSLWKELSSSAGNQEKGDRVETVIYPPKSLRPMGKPRKKRMRSEERGRARRVVHCSRCNQIGHLRTTCAAPI</sequence>
<feature type="region of interest" description="Disordered" evidence="5">
    <location>
        <begin position="200"/>
        <end position="219"/>
    </location>
</feature>
<keyword evidence="1" id="KW-0479">Metal-binding</keyword>
<proteinExistence type="predicted"/>
<evidence type="ECO:0000313" key="7">
    <source>
        <dbReference type="EMBL" id="ONK64420.1"/>
    </source>
</evidence>
<protein>
    <recommendedName>
        <fullName evidence="6">SWIM-type domain-containing protein</fullName>
    </recommendedName>
</protein>
<name>A0A5P1EK43_ASPOF</name>
<evidence type="ECO:0000313" key="8">
    <source>
        <dbReference type="Proteomes" id="UP000243459"/>
    </source>
</evidence>
<dbReference type="GO" id="GO:0008270">
    <property type="term" value="F:zinc ion binding"/>
    <property type="evidence" value="ECO:0007669"/>
    <property type="project" value="UniProtKB-KW"/>
</dbReference>
<organism evidence="7 8">
    <name type="scientific">Asparagus officinalis</name>
    <name type="common">Garden asparagus</name>
    <dbReference type="NCBI Taxonomy" id="4686"/>
    <lineage>
        <taxon>Eukaryota</taxon>
        <taxon>Viridiplantae</taxon>
        <taxon>Streptophyta</taxon>
        <taxon>Embryophyta</taxon>
        <taxon>Tracheophyta</taxon>
        <taxon>Spermatophyta</taxon>
        <taxon>Magnoliopsida</taxon>
        <taxon>Liliopsida</taxon>
        <taxon>Asparagales</taxon>
        <taxon>Asparagaceae</taxon>
        <taxon>Asparagoideae</taxon>
        <taxon>Asparagus</taxon>
    </lineage>
</organism>
<keyword evidence="2 4" id="KW-0863">Zinc-finger</keyword>
<reference evidence="8" key="1">
    <citation type="journal article" date="2017" name="Nat. Commun.">
        <title>The asparagus genome sheds light on the origin and evolution of a young Y chromosome.</title>
        <authorList>
            <person name="Harkess A."/>
            <person name="Zhou J."/>
            <person name="Xu C."/>
            <person name="Bowers J.E."/>
            <person name="Van der Hulst R."/>
            <person name="Ayyampalayam S."/>
            <person name="Mercati F."/>
            <person name="Riccardi P."/>
            <person name="McKain M.R."/>
            <person name="Kakrana A."/>
            <person name="Tang H."/>
            <person name="Ray J."/>
            <person name="Groenendijk J."/>
            <person name="Arikit S."/>
            <person name="Mathioni S.M."/>
            <person name="Nakano M."/>
            <person name="Shan H."/>
            <person name="Telgmann-Rauber A."/>
            <person name="Kanno A."/>
            <person name="Yue Z."/>
            <person name="Chen H."/>
            <person name="Li W."/>
            <person name="Chen Y."/>
            <person name="Xu X."/>
            <person name="Zhang Y."/>
            <person name="Luo S."/>
            <person name="Chen H."/>
            <person name="Gao J."/>
            <person name="Mao Z."/>
            <person name="Pires J.C."/>
            <person name="Luo M."/>
            <person name="Kudrna D."/>
            <person name="Wing R.A."/>
            <person name="Meyers B.C."/>
            <person name="Yi K."/>
            <person name="Kong H."/>
            <person name="Lavrijsen P."/>
            <person name="Sunseri F."/>
            <person name="Falavigna A."/>
            <person name="Ye Y."/>
            <person name="Leebens-Mack J.H."/>
            <person name="Chen G."/>
        </authorList>
    </citation>
    <scope>NUCLEOTIDE SEQUENCE [LARGE SCALE GENOMIC DNA]</scope>
    <source>
        <strain evidence="8">cv. DH0086</strain>
    </source>
</reference>
<evidence type="ECO:0000256" key="3">
    <source>
        <dbReference type="ARBA" id="ARBA00022833"/>
    </source>
</evidence>
<dbReference type="AlphaFoldDB" id="A0A5P1EK43"/>
<evidence type="ECO:0000256" key="4">
    <source>
        <dbReference type="PROSITE-ProRule" id="PRU00325"/>
    </source>
</evidence>
<keyword evidence="3" id="KW-0862">Zinc</keyword>
<dbReference type="SMART" id="SM00575">
    <property type="entry name" value="ZnF_PMZ"/>
    <property type="match status" value="1"/>
</dbReference>
<dbReference type="OMA" id="RICTNDI"/>